<protein>
    <submittedName>
        <fullName evidence="10">MFS transporter</fullName>
    </submittedName>
</protein>
<gene>
    <name evidence="10" type="ORF">Aru02nite_55770</name>
</gene>
<dbReference type="PROSITE" id="PS50850">
    <property type="entry name" value="MFS"/>
    <property type="match status" value="1"/>
</dbReference>
<evidence type="ECO:0000256" key="6">
    <source>
        <dbReference type="ARBA" id="ARBA00022989"/>
    </source>
</evidence>
<feature type="transmembrane region" description="Helical" evidence="8">
    <location>
        <begin position="372"/>
        <end position="391"/>
    </location>
</feature>
<dbReference type="PANTHER" id="PTHR43528:SF1">
    <property type="entry name" value="ALPHA-KETOGLUTARATE PERMEASE"/>
    <property type="match status" value="1"/>
</dbReference>
<dbReference type="AlphaFoldDB" id="A0A8J3JGX4"/>
<dbReference type="InterPro" id="IPR036259">
    <property type="entry name" value="MFS_trans_sf"/>
</dbReference>
<dbReference type="InterPro" id="IPR020846">
    <property type="entry name" value="MFS_dom"/>
</dbReference>
<feature type="domain" description="Major facilitator superfamily (MFS) profile" evidence="9">
    <location>
        <begin position="20"/>
        <end position="426"/>
    </location>
</feature>
<reference evidence="10" key="1">
    <citation type="submission" date="2021-01" db="EMBL/GenBank/DDBJ databases">
        <title>Whole genome shotgun sequence of Actinocatenispora rupis NBRC 107355.</title>
        <authorList>
            <person name="Komaki H."/>
            <person name="Tamura T."/>
        </authorList>
    </citation>
    <scope>NUCLEOTIDE SEQUENCE</scope>
    <source>
        <strain evidence="10">NBRC 107355</strain>
    </source>
</reference>
<name>A0A8J3JGX4_9ACTN</name>
<dbReference type="EMBL" id="BOMB01000032">
    <property type="protein sequence ID" value="GID14688.1"/>
    <property type="molecule type" value="Genomic_DNA"/>
</dbReference>
<feature type="transmembrane region" description="Helical" evidence="8">
    <location>
        <begin position="191"/>
        <end position="212"/>
    </location>
</feature>
<feature type="transmembrane region" description="Helical" evidence="8">
    <location>
        <begin position="90"/>
        <end position="109"/>
    </location>
</feature>
<evidence type="ECO:0000313" key="11">
    <source>
        <dbReference type="Proteomes" id="UP000612808"/>
    </source>
</evidence>
<feature type="transmembrane region" description="Helical" evidence="8">
    <location>
        <begin position="155"/>
        <end position="179"/>
    </location>
</feature>
<evidence type="ECO:0000256" key="1">
    <source>
        <dbReference type="ARBA" id="ARBA00004651"/>
    </source>
</evidence>
<evidence type="ECO:0000256" key="2">
    <source>
        <dbReference type="ARBA" id="ARBA00022448"/>
    </source>
</evidence>
<keyword evidence="6 8" id="KW-1133">Transmembrane helix</keyword>
<evidence type="ECO:0000256" key="7">
    <source>
        <dbReference type="ARBA" id="ARBA00023136"/>
    </source>
</evidence>
<feature type="transmembrane region" description="Helical" evidence="8">
    <location>
        <begin position="59"/>
        <end position="83"/>
    </location>
</feature>
<evidence type="ECO:0000256" key="3">
    <source>
        <dbReference type="ARBA" id="ARBA00022475"/>
    </source>
</evidence>
<evidence type="ECO:0000259" key="9">
    <source>
        <dbReference type="PROSITE" id="PS50850"/>
    </source>
</evidence>
<dbReference type="GO" id="GO:0015293">
    <property type="term" value="F:symporter activity"/>
    <property type="evidence" value="ECO:0007669"/>
    <property type="project" value="UniProtKB-KW"/>
</dbReference>
<comment type="caution">
    <text evidence="10">The sequence shown here is derived from an EMBL/GenBank/DDBJ whole genome shotgun (WGS) entry which is preliminary data.</text>
</comment>
<dbReference type="InterPro" id="IPR011701">
    <property type="entry name" value="MFS"/>
</dbReference>
<feature type="transmembrane region" description="Helical" evidence="8">
    <location>
        <begin position="337"/>
        <end position="360"/>
    </location>
</feature>
<feature type="transmembrane region" description="Helical" evidence="8">
    <location>
        <begin position="312"/>
        <end position="331"/>
    </location>
</feature>
<dbReference type="PANTHER" id="PTHR43528">
    <property type="entry name" value="ALPHA-KETOGLUTARATE PERMEASE"/>
    <property type="match status" value="1"/>
</dbReference>
<feature type="transmembrane region" description="Helical" evidence="8">
    <location>
        <begin position="21"/>
        <end position="47"/>
    </location>
</feature>
<feature type="transmembrane region" description="Helical" evidence="8">
    <location>
        <begin position="283"/>
        <end position="303"/>
    </location>
</feature>
<dbReference type="InterPro" id="IPR051084">
    <property type="entry name" value="H+-coupled_symporters"/>
</dbReference>
<evidence type="ECO:0000256" key="4">
    <source>
        <dbReference type="ARBA" id="ARBA00022692"/>
    </source>
</evidence>
<dbReference type="Pfam" id="PF07690">
    <property type="entry name" value="MFS_1"/>
    <property type="match status" value="1"/>
</dbReference>
<keyword evidence="5" id="KW-0769">Symport</keyword>
<dbReference type="RefSeq" id="WP_203662544.1">
    <property type="nucleotide sequence ID" value="NZ_BAAAZM010000017.1"/>
</dbReference>
<comment type="subcellular location">
    <subcellularLocation>
        <location evidence="1">Cell membrane</location>
        <topology evidence="1">Multi-pass membrane protein</topology>
    </subcellularLocation>
</comment>
<sequence>MAAELTASRTRRVPTGRVRAVVAGTIGNFVEWYDWALYGFLFPYFAVELFPGTASSSRISALVVLAISFLMRPVGAAILGAYADRRGRKAGLTATILLMGGASLLFALTPTYGTVGWLAPVLVVLARLAQGIATGGEYGSSSAFLAEWAKPGRRAFTASFQQVSVGLGALLASASVTVLSSTLAEHAMQGWGWRIPFLFGAVAGLVGLWLRVGVSEPEAYRKLTETDGVSRTPLRDMLSTHRKAALLLAGLSLSGFVTYYMWLTYLPAYANITTGIDKSAASLTNTIGLAVFVVLLPFVALLCDRIGRRPTLLVYSVGMVVLAYPLLHSLNGTFPNLLVVSLVGLVLQAFSSATLTPLYAELFPSNVRTVGIALPYALCGALFGGTAPLIMETFADHHWYAAAPVYVIVVALIGTVVFWRMRETKDVNLT</sequence>
<keyword evidence="2" id="KW-0813">Transport</keyword>
<dbReference type="SUPFAM" id="SSF103473">
    <property type="entry name" value="MFS general substrate transporter"/>
    <property type="match status" value="1"/>
</dbReference>
<keyword evidence="11" id="KW-1185">Reference proteome</keyword>
<organism evidence="10 11">
    <name type="scientific">Actinocatenispora rupis</name>
    <dbReference type="NCBI Taxonomy" id="519421"/>
    <lineage>
        <taxon>Bacteria</taxon>
        <taxon>Bacillati</taxon>
        <taxon>Actinomycetota</taxon>
        <taxon>Actinomycetes</taxon>
        <taxon>Micromonosporales</taxon>
        <taxon>Micromonosporaceae</taxon>
        <taxon>Actinocatenispora</taxon>
    </lineage>
</organism>
<keyword evidence="7 8" id="KW-0472">Membrane</keyword>
<keyword evidence="4 8" id="KW-0812">Transmembrane</keyword>
<feature type="transmembrane region" description="Helical" evidence="8">
    <location>
        <begin position="244"/>
        <end position="263"/>
    </location>
</feature>
<evidence type="ECO:0000256" key="8">
    <source>
        <dbReference type="SAM" id="Phobius"/>
    </source>
</evidence>
<dbReference type="Proteomes" id="UP000612808">
    <property type="component" value="Unassembled WGS sequence"/>
</dbReference>
<evidence type="ECO:0000313" key="10">
    <source>
        <dbReference type="EMBL" id="GID14688.1"/>
    </source>
</evidence>
<feature type="transmembrane region" description="Helical" evidence="8">
    <location>
        <begin position="397"/>
        <end position="419"/>
    </location>
</feature>
<evidence type="ECO:0000256" key="5">
    <source>
        <dbReference type="ARBA" id="ARBA00022847"/>
    </source>
</evidence>
<feature type="transmembrane region" description="Helical" evidence="8">
    <location>
        <begin position="115"/>
        <end position="134"/>
    </location>
</feature>
<proteinExistence type="predicted"/>
<dbReference type="Gene3D" id="1.20.1250.20">
    <property type="entry name" value="MFS general substrate transporter like domains"/>
    <property type="match status" value="2"/>
</dbReference>
<dbReference type="GO" id="GO:0005886">
    <property type="term" value="C:plasma membrane"/>
    <property type="evidence" value="ECO:0007669"/>
    <property type="project" value="UniProtKB-SubCell"/>
</dbReference>
<keyword evidence="3" id="KW-1003">Cell membrane</keyword>
<accession>A0A8J3JGX4</accession>